<evidence type="ECO:0000259" key="1">
    <source>
        <dbReference type="Pfam" id="PF01261"/>
    </source>
</evidence>
<keyword evidence="2" id="KW-0540">Nuclease</keyword>
<dbReference type="InterPro" id="IPR036237">
    <property type="entry name" value="Xyl_isomerase-like_sf"/>
</dbReference>
<dbReference type="SMART" id="SM00518">
    <property type="entry name" value="AP2Ec"/>
    <property type="match status" value="1"/>
</dbReference>
<dbReference type="Pfam" id="PF01261">
    <property type="entry name" value="AP_endonuc_2"/>
    <property type="match status" value="1"/>
</dbReference>
<dbReference type="CDD" id="cd00019">
    <property type="entry name" value="AP2Ec"/>
    <property type="match status" value="1"/>
</dbReference>
<dbReference type="InterPro" id="IPR013022">
    <property type="entry name" value="Xyl_isomerase-like_TIM-brl"/>
</dbReference>
<dbReference type="GO" id="GO:0008081">
    <property type="term" value="F:phosphoric diester hydrolase activity"/>
    <property type="evidence" value="ECO:0007669"/>
    <property type="project" value="TreeGrafter"/>
</dbReference>
<dbReference type="GO" id="GO:0008270">
    <property type="term" value="F:zinc ion binding"/>
    <property type="evidence" value="ECO:0007669"/>
    <property type="project" value="InterPro"/>
</dbReference>
<dbReference type="SUPFAM" id="SSF51658">
    <property type="entry name" value="Xylose isomerase-like"/>
    <property type="match status" value="1"/>
</dbReference>
<dbReference type="EMBL" id="MK072184">
    <property type="protein sequence ID" value="AYV79795.1"/>
    <property type="molecule type" value="Genomic_DNA"/>
</dbReference>
<dbReference type="PROSITE" id="PS51432">
    <property type="entry name" value="AP_NUCLEASE_F2_4"/>
    <property type="match status" value="1"/>
</dbReference>
<name>A0A3G4ZXZ7_9VIRU</name>
<accession>A0A3G4ZXZ7</accession>
<dbReference type="GO" id="GO:0003906">
    <property type="term" value="F:DNA-(apurinic or apyrimidinic site) endonuclease activity"/>
    <property type="evidence" value="ECO:0007669"/>
    <property type="project" value="TreeGrafter"/>
</dbReference>
<keyword evidence="2" id="KW-0255">Endonuclease</keyword>
<dbReference type="InterPro" id="IPR001719">
    <property type="entry name" value="AP_endonuc_2"/>
</dbReference>
<dbReference type="NCBIfam" id="TIGR00587">
    <property type="entry name" value="nfo"/>
    <property type="match status" value="1"/>
</dbReference>
<dbReference type="PANTHER" id="PTHR21445">
    <property type="entry name" value="ENDONUCLEASE IV ENDODEOXYRIBONUCLEASE IV"/>
    <property type="match status" value="1"/>
</dbReference>
<evidence type="ECO:0000313" key="2">
    <source>
        <dbReference type="EMBL" id="AYV79795.1"/>
    </source>
</evidence>
<proteinExistence type="inferred from homology"/>
<feature type="domain" description="Xylose isomerase-like TIM barrel" evidence="1">
    <location>
        <begin position="29"/>
        <end position="284"/>
    </location>
</feature>
<organism evidence="2">
    <name type="scientific">Faunusvirus sp</name>
    <dbReference type="NCBI Taxonomy" id="2487766"/>
    <lineage>
        <taxon>Viruses</taxon>
        <taxon>Varidnaviria</taxon>
        <taxon>Bamfordvirae</taxon>
        <taxon>Nucleocytoviricota</taxon>
        <taxon>Megaviricetes</taxon>
        <taxon>Imitervirales</taxon>
        <taxon>Mimiviridae</taxon>
    </lineage>
</organism>
<protein>
    <submittedName>
        <fullName evidence="2">Apurinic endonuclease</fullName>
    </submittedName>
</protein>
<gene>
    <name evidence="2" type="ORF">Faunusvirus53_2</name>
</gene>
<dbReference type="Gene3D" id="3.20.20.150">
    <property type="entry name" value="Divalent-metal-dependent TIM barrel enzymes"/>
    <property type="match status" value="1"/>
</dbReference>
<dbReference type="HAMAP" id="MF_00152">
    <property type="entry name" value="Nfo"/>
    <property type="match status" value="1"/>
</dbReference>
<reference evidence="2" key="1">
    <citation type="submission" date="2018-10" db="EMBL/GenBank/DDBJ databases">
        <title>Hidden diversity of soil giant viruses.</title>
        <authorList>
            <person name="Schulz F."/>
            <person name="Alteio L."/>
            <person name="Goudeau D."/>
            <person name="Ryan E.M."/>
            <person name="Malmstrom R.R."/>
            <person name="Blanchard J."/>
            <person name="Woyke T."/>
        </authorList>
    </citation>
    <scope>NUCLEOTIDE SEQUENCE</scope>
    <source>
        <strain evidence="2">FNV1</strain>
    </source>
</reference>
<dbReference type="GO" id="GO:0003677">
    <property type="term" value="F:DNA binding"/>
    <property type="evidence" value="ECO:0007669"/>
    <property type="project" value="InterPro"/>
</dbReference>
<sequence length="290" mass="32401">MHKVVNKLYYGAHYSISGGIINALKMAVDNHANTVQVFLSNPRGSSTKKRSDQDIAEFVNYLSDNSLTFVVHAPYTLNFAKSFTKKSWWLRTLITELTLGAKLHSLGSVVHCGKTLDLSREASIDNMYKSLSYVLEQTSSDCKIILETAAGQGTELGASIEEFAEIYNMFSANQKKRLTVCIDTCHIFVAGYDITREQDAKAYLAKFDQLIGLKHVSLIQFNDSKYPLNARVDRHANIGHGYIGRKNTSGLAYFVKFAYKHGIPVVLETPGNDKINKKELKFISSVISKE</sequence>
<dbReference type="PANTHER" id="PTHR21445:SF0">
    <property type="entry name" value="APURINIC-APYRIMIDINIC ENDONUCLEASE"/>
    <property type="match status" value="1"/>
</dbReference>
<keyword evidence="2" id="KW-0378">Hydrolase</keyword>
<dbReference type="GO" id="GO:0006284">
    <property type="term" value="P:base-excision repair"/>
    <property type="evidence" value="ECO:0007669"/>
    <property type="project" value="TreeGrafter"/>
</dbReference>